<sequence>MQLKNNRKGSVQLMYPVTKNGKPDVDFVHIPAGATVELDDKIFEALCKPLTTVSEMEMKEVEIEGEVPVQMDKKNVRIKEFYETGKTKVVNLFKEQIKAGDFTVVSRAAVTKETMLKVISQAGIDTSKMTDEQVVALYDKLA</sequence>
<accession>A0A6H0DBM1</accession>
<evidence type="ECO:0000313" key="1">
    <source>
        <dbReference type="EMBL" id="QIS79325.1"/>
    </source>
</evidence>
<dbReference type="EMBL" id="MT230534">
    <property type="protein sequence ID" value="QIS79325.1"/>
    <property type="molecule type" value="Genomic_DNA"/>
</dbReference>
<gene>
    <name evidence="1" type="ORF">SSEM1_gp75</name>
</gene>
<keyword evidence="2" id="KW-1185">Reference proteome</keyword>
<proteinExistence type="predicted"/>
<reference evidence="1 2" key="1">
    <citation type="submission" date="2020-03" db="EMBL/GenBank/DDBJ databases">
        <title>Complete genome sequence of Pantoea agglomerans bacteriophage vB_PagM_SSEM1.</title>
        <authorList>
            <person name="Truncaite L."/>
            <person name="Alijosius L."/>
            <person name="Petrauskaite E."/>
            <person name="Simoliunas E."/>
        </authorList>
    </citation>
    <scope>NUCLEOTIDE SEQUENCE [LARGE SCALE GENOMIC DNA]</scope>
</reference>
<protein>
    <submittedName>
        <fullName evidence="1">Uncharacterized protein</fullName>
    </submittedName>
</protein>
<evidence type="ECO:0000313" key="2">
    <source>
        <dbReference type="Proteomes" id="UP000502959"/>
    </source>
</evidence>
<name>A0A6H0DBM1_9CAUD</name>
<organism evidence="1 2">
    <name type="scientific">Pantoea phage vB_PagM_SSEM1</name>
    <dbReference type="NCBI Taxonomy" id="2721760"/>
    <lineage>
        <taxon>Viruses</taxon>
        <taxon>Duplodnaviria</taxon>
        <taxon>Heunggongvirae</taxon>
        <taxon>Uroviricota</taxon>
        <taxon>Caudoviricetes</taxon>
        <taxon>Chaseviridae</taxon>
        <taxon>Cleopatravirinae</taxon>
        <taxon>Loessnervirus</taxon>
        <taxon>Loessnervirus SSEM1</taxon>
    </lineage>
</organism>
<dbReference type="Proteomes" id="UP000502959">
    <property type="component" value="Segment"/>
</dbReference>